<protein>
    <recommendedName>
        <fullName evidence="2">D-alanyl-D-alanine carboxypeptidase-like core domain-containing protein</fullName>
    </recommendedName>
</protein>
<dbReference type="GO" id="GO:0008233">
    <property type="term" value="F:peptidase activity"/>
    <property type="evidence" value="ECO:0007669"/>
    <property type="project" value="InterPro"/>
</dbReference>
<dbReference type="CDD" id="cd14814">
    <property type="entry name" value="Peptidase_M15"/>
    <property type="match status" value="1"/>
</dbReference>
<dbReference type="InterPro" id="IPR009045">
    <property type="entry name" value="Zn_M74/Hedgehog-like"/>
</dbReference>
<dbReference type="Proteomes" id="UP000321118">
    <property type="component" value="Unassembled WGS sequence"/>
</dbReference>
<feature type="region of interest" description="Disordered" evidence="1">
    <location>
        <begin position="1"/>
        <end position="185"/>
    </location>
</feature>
<organism evidence="3 4">
    <name type="scientific">Cellulomonas xylanilytica</name>
    <dbReference type="NCBI Taxonomy" id="233583"/>
    <lineage>
        <taxon>Bacteria</taxon>
        <taxon>Bacillati</taxon>
        <taxon>Actinomycetota</taxon>
        <taxon>Actinomycetes</taxon>
        <taxon>Micrococcales</taxon>
        <taxon>Cellulomonadaceae</taxon>
        <taxon>Cellulomonas</taxon>
    </lineage>
</organism>
<evidence type="ECO:0000313" key="4">
    <source>
        <dbReference type="Proteomes" id="UP000321118"/>
    </source>
</evidence>
<comment type="caution">
    <text evidence="3">The sequence shown here is derived from an EMBL/GenBank/DDBJ whole genome shotgun (WGS) entry which is preliminary data.</text>
</comment>
<dbReference type="GO" id="GO:0006508">
    <property type="term" value="P:proteolysis"/>
    <property type="evidence" value="ECO:0007669"/>
    <property type="project" value="InterPro"/>
</dbReference>
<name>A0A510VCG0_9CELL</name>
<evidence type="ECO:0000256" key="1">
    <source>
        <dbReference type="SAM" id="MobiDB-lite"/>
    </source>
</evidence>
<proteinExistence type="predicted"/>
<feature type="compositionally biased region" description="Polar residues" evidence="1">
    <location>
        <begin position="131"/>
        <end position="140"/>
    </location>
</feature>
<feature type="domain" description="D-alanyl-D-alanine carboxypeptidase-like core" evidence="2">
    <location>
        <begin position="351"/>
        <end position="459"/>
    </location>
</feature>
<feature type="compositionally biased region" description="Basic and acidic residues" evidence="1">
    <location>
        <begin position="17"/>
        <end position="26"/>
    </location>
</feature>
<feature type="compositionally biased region" description="Low complexity" evidence="1">
    <location>
        <begin position="71"/>
        <end position="81"/>
    </location>
</feature>
<dbReference type="EMBL" id="BJUB01000011">
    <property type="protein sequence ID" value="GEK22845.1"/>
    <property type="molecule type" value="Genomic_DNA"/>
</dbReference>
<gene>
    <name evidence="3" type="ORF">CXY01_33650</name>
</gene>
<dbReference type="Gene3D" id="3.30.1380.10">
    <property type="match status" value="1"/>
</dbReference>
<evidence type="ECO:0000259" key="2">
    <source>
        <dbReference type="Pfam" id="PF02557"/>
    </source>
</evidence>
<reference evidence="3 4" key="1">
    <citation type="submission" date="2019-07" db="EMBL/GenBank/DDBJ databases">
        <title>Whole genome shotgun sequence of Cellulomonas xylanilytica NBRC 101102.</title>
        <authorList>
            <person name="Hosoyama A."/>
            <person name="Uohara A."/>
            <person name="Ohji S."/>
            <person name="Ichikawa N."/>
        </authorList>
    </citation>
    <scope>NUCLEOTIDE SEQUENCE [LARGE SCALE GENOMIC DNA]</scope>
    <source>
        <strain evidence="3 4">NBRC 101102</strain>
    </source>
</reference>
<keyword evidence="4" id="KW-1185">Reference proteome</keyword>
<feature type="compositionally biased region" description="Polar residues" evidence="1">
    <location>
        <begin position="87"/>
        <end position="98"/>
    </location>
</feature>
<evidence type="ECO:0000313" key="3">
    <source>
        <dbReference type="EMBL" id="GEK22845.1"/>
    </source>
</evidence>
<dbReference type="InterPro" id="IPR003709">
    <property type="entry name" value="VanY-like_core_dom"/>
</dbReference>
<dbReference type="SUPFAM" id="SSF55166">
    <property type="entry name" value="Hedgehog/DD-peptidase"/>
    <property type="match status" value="1"/>
</dbReference>
<dbReference type="Pfam" id="PF02557">
    <property type="entry name" value="VanY"/>
    <property type="match status" value="1"/>
</dbReference>
<sequence>MGSHSEEPVTAPPTRRSLREAQRRSESGSTTATGARPDPAPSAAHHVPSWAQPEPVAPRGSTPPTEAPRSAWSAAPQALAARPTTPSPARTSGPSAQPQPRVAAPSAPQVPAGVPAGSPRSRTAAPVAPPQRTSPTTAPFSASRAPVPLPTLPARIESPLAAAQRPVAAPTMPSAAPTQPSPRAAPTTAIRLEVPAATAQAPAEPGRVESVPELEGVPELESVPHGTISRRSRKPTRAAARLSVLGVLAGITVVIPVSQGLVPSSVAFGSDALADSTLPTTVSALSGSTLSALPPTSLMATDGALQARGVAGVSRADDRSALPGCDGSKRAAGQNGLLKTADLCNLWDNHTQLRADAAVSLAEFNQAFAARFGGDLCLSGGYRTLAAQRAVKATRGGLAAVPGKSNHGWGLAVDLCQDQTSGTKWAWITENAPTYGWENPAWAQPGGSGPYERWHWEFTKGVQADGEYYDG</sequence>
<accession>A0A510VCG0</accession>
<dbReference type="AlphaFoldDB" id="A0A510VCG0"/>